<proteinExistence type="predicted"/>
<sequence length="106" mass="11237">MQCLLAAAGVGDLEAVPGEHRRQGRGDVVVVLDEQQSHPAPLRPTVWCDNTASTLMDARPVKGVAGVRGLPLCSRYARTTLARAMRPLHAECPFAAGSLCSISAQM</sequence>
<evidence type="ECO:0000313" key="2">
    <source>
        <dbReference type="Proteomes" id="UP001499895"/>
    </source>
</evidence>
<keyword evidence="2" id="KW-1185">Reference proteome</keyword>
<reference evidence="1 2" key="1">
    <citation type="journal article" date="2019" name="Int. J. Syst. Evol. Microbiol.">
        <title>The Global Catalogue of Microorganisms (GCM) 10K type strain sequencing project: providing services to taxonomists for standard genome sequencing and annotation.</title>
        <authorList>
            <consortium name="The Broad Institute Genomics Platform"/>
            <consortium name="The Broad Institute Genome Sequencing Center for Infectious Disease"/>
            <person name="Wu L."/>
            <person name="Ma J."/>
        </authorList>
    </citation>
    <scope>NUCLEOTIDE SEQUENCE [LARGE SCALE GENOMIC DNA]</scope>
    <source>
        <strain evidence="1 2">JCM 10649</strain>
    </source>
</reference>
<protein>
    <submittedName>
        <fullName evidence="1">Uncharacterized protein</fullName>
    </submittedName>
</protein>
<organism evidence="1 2">
    <name type="scientific">Streptomyces stramineus</name>
    <dbReference type="NCBI Taxonomy" id="173861"/>
    <lineage>
        <taxon>Bacteria</taxon>
        <taxon>Bacillati</taxon>
        <taxon>Actinomycetota</taxon>
        <taxon>Actinomycetes</taxon>
        <taxon>Kitasatosporales</taxon>
        <taxon>Streptomycetaceae</taxon>
        <taxon>Streptomyces</taxon>
    </lineage>
</organism>
<accession>A0ABN0ZZE7</accession>
<comment type="caution">
    <text evidence="1">The sequence shown here is derived from an EMBL/GenBank/DDBJ whole genome shotgun (WGS) entry which is preliminary data.</text>
</comment>
<dbReference type="Proteomes" id="UP001499895">
    <property type="component" value="Unassembled WGS sequence"/>
</dbReference>
<dbReference type="EMBL" id="BAAAHB010000025">
    <property type="protein sequence ID" value="GAA0463801.1"/>
    <property type="molecule type" value="Genomic_DNA"/>
</dbReference>
<gene>
    <name evidence="1" type="ORF">GCM10009544_27750</name>
</gene>
<evidence type="ECO:0000313" key="1">
    <source>
        <dbReference type="EMBL" id="GAA0463801.1"/>
    </source>
</evidence>
<name>A0ABN0ZZE7_9ACTN</name>